<gene>
    <name evidence="3" type="ORF">NSJP_0127</name>
</gene>
<dbReference type="InterPro" id="IPR002201">
    <property type="entry name" value="Glyco_trans_9"/>
</dbReference>
<dbReference type="RefSeq" id="WP_080885011.1">
    <property type="nucleotide sequence ID" value="NZ_LT828648.1"/>
</dbReference>
<dbReference type="KEGG" id="nja:NSJP_0127"/>
<dbReference type="SUPFAM" id="SSF53756">
    <property type="entry name" value="UDP-Glycosyltransferase/glycogen phosphorylase"/>
    <property type="match status" value="1"/>
</dbReference>
<dbReference type="CDD" id="cd03789">
    <property type="entry name" value="GT9_LPS_heptosyltransferase"/>
    <property type="match status" value="1"/>
</dbReference>
<evidence type="ECO:0000313" key="3">
    <source>
        <dbReference type="EMBL" id="SLM46299.1"/>
    </source>
</evidence>
<dbReference type="GO" id="GO:0008713">
    <property type="term" value="F:ADP-heptose-lipopolysaccharide heptosyltransferase activity"/>
    <property type="evidence" value="ECO:0007669"/>
    <property type="project" value="TreeGrafter"/>
</dbReference>
<accession>A0A1W1I080</accession>
<evidence type="ECO:0000256" key="2">
    <source>
        <dbReference type="ARBA" id="ARBA00022679"/>
    </source>
</evidence>
<keyword evidence="4" id="KW-1185">Reference proteome</keyword>
<dbReference type="PANTHER" id="PTHR30160">
    <property type="entry name" value="TETRAACYLDISACCHARIDE 4'-KINASE-RELATED"/>
    <property type="match status" value="1"/>
</dbReference>
<sequence length="343" mass="37731">MIRTVVIIHPGALGDVLLAVPAIVNLRRKFPRHEFVLCADRRIGELLRDCGLVDGWMPAQGFGVGQLFGGYVEAGSVMSNWLARCELAVAWVRDEGEILEEVLRRYVQGTVAVCSPFSPRLSSVHQSDRFWEALDEVARDSVQPVVLQLPRGLRELGRTRLREANLDPDRRIVLLHPGSGSRSKCAKAEIFAEVIHGLRRDGLGLALLEGPADHATVVEVSRLVREERIGILRDLNLGLLAGVLASADLFVGHDSGASHLSASVGTETITLFGPTVAERWAPRGGHVTVMKADACRCPNWEAVGHCVERPCLNIPPHTLLDMCRQRLVRHNSSKIHTKRLVSH</sequence>
<proteinExistence type="predicted"/>
<dbReference type="EC" id="2.4.-.-" evidence="3"/>
<protein>
    <submittedName>
        <fullName evidence="3">Putative Glycosyl transferase, family 9</fullName>
        <ecNumber evidence="3">2.4.-.-</ecNumber>
    </submittedName>
</protein>
<evidence type="ECO:0000256" key="1">
    <source>
        <dbReference type="ARBA" id="ARBA00022676"/>
    </source>
</evidence>
<dbReference type="Proteomes" id="UP000192042">
    <property type="component" value="Chromosome I"/>
</dbReference>
<keyword evidence="1 3" id="KW-0328">Glycosyltransferase</keyword>
<dbReference type="Pfam" id="PF01075">
    <property type="entry name" value="Glyco_transf_9"/>
    <property type="match status" value="1"/>
</dbReference>
<dbReference type="GO" id="GO:0005829">
    <property type="term" value="C:cytosol"/>
    <property type="evidence" value="ECO:0007669"/>
    <property type="project" value="TreeGrafter"/>
</dbReference>
<name>A0A1W1I080_9BACT</name>
<dbReference type="OrthoDB" id="9795016at2"/>
<dbReference type="GO" id="GO:0009244">
    <property type="term" value="P:lipopolysaccharide core region biosynthetic process"/>
    <property type="evidence" value="ECO:0007669"/>
    <property type="project" value="TreeGrafter"/>
</dbReference>
<dbReference type="Gene3D" id="3.40.50.2000">
    <property type="entry name" value="Glycogen Phosphorylase B"/>
    <property type="match status" value="2"/>
</dbReference>
<dbReference type="STRING" id="1325564.NSJP_0127"/>
<keyword evidence="2 3" id="KW-0808">Transferase</keyword>
<dbReference type="AlphaFoldDB" id="A0A1W1I080"/>
<organism evidence="3 4">
    <name type="scientific">Nitrospira japonica</name>
    <dbReference type="NCBI Taxonomy" id="1325564"/>
    <lineage>
        <taxon>Bacteria</taxon>
        <taxon>Pseudomonadati</taxon>
        <taxon>Nitrospirota</taxon>
        <taxon>Nitrospiria</taxon>
        <taxon>Nitrospirales</taxon>
        <taxon>Nitrospiraceae</taxon>
        <taxon>Nitrospira</taxon>
    </lineage>
</organism>
<dbReference type="InterPro" id="IPR051199">
    <property type="entry name" value="LPS_LOS_Heptosyltrfase"/>
</dbReference>
<reference evidence="3 4" key="1">
    <citation type="submission" date="2017-03" db="EMBL/GenBank/DDBJ databases">
        <authorList>
            <person name="Afonso C.L."/>
            <person name="Miller P.J."/>
            <person name="Scott M.A."/>
            <person name="Spackman E."/>
            <person name="Goraichik I."/>
            <person name="Dimitrov K.M."/>
            <person name="Suarez D.L."/>
            <person name="Swayne D.E."/>
        </authorList>
    </citation>
    <scope>NUCLEOTIDE SEQUENCE [LARGE SCALE GENOMIC DNA]</scope>
    <source>
        <strain evidence="3">Genome sequencing of Nitrospira japonica strain NJ11</strain>
    </source>
</reference>
<dbReference type="EMBL" id="LT828648">
    <property type="protein sequence ID" value="SLM46299.1"/>
    <property type="molecule type" value="Genomic_DNA"/>
</dbReference>
<evidence type="ECO:0000313" key="4">
    <source>
        <dbReference type="Proteomes" id="UP000192042"/>
    </source>
</evidence>